<feature type="compositionally biased region" description="Basic and acidic residues" evidence="11">
    <location>
        <begin position="335"/>
        <end position="358"/>
    </location>
</feature>
<evidence type="ECO:0000256" key="7">
    <source>
        <dbReference type="ARBA" id="ARBA00022989"/>
    </source>
</evidence>
<dbReference type="InterPro" id="IPR005821">
    <property type="entry name" value="Ion_trans_dom"/>
</dbReference>
<dbReference type="InterPro" id="IPR028325">
    <property type="entry name" value="VG_K_chnl"/>
</dbReference>
<keyword evidence="7 12" id="KW-1133">Transmembrane helix</keyword>
<reference evidence="14 15" key="1">
    <citation type="submission" date="2019-12" db="EMBL/GenBank/DDBJ databases">
        <title>Sequencing and analysis of the whole genome of Mycoplasma gallinaceum strain Peacock20181011.</title>
        <authorList>
            <person name="Liu X."/>
            <person name="Qin Z."/>
            <person name="Xu H."/>
        </authorList>
    </citation>
    <scope>NUCLEOTIDE SEQUENCE [LARGE SCALE GENOMIC DNA]</scope>
    <source>
        <strain evidence="14 15">Peacock20181011</strain>
    </source>
</reference>
<evidence type="ECO:0000256" key="5">
    <source>
        <dbReference type="ARBA" id="ARBA00022826"/>
    </source>
</evidence>
<evidence type="ECO:0000259" key="13">
    <source>
        <dbReference type="Pfam" id="PF00520"/>
    </source>
</evidence>
<feature type="transmembrane region" description="Helical" evidence="12">
    <location>
        <begin position="42"/>
        <end position="60"/>
    </location>
</feature>
<dbReference type="PANTHER" id="PTHR11537">
    <property type="entry name" value="VOLTAGE-GATED POTASSIUM CHANNEL"/>
    <property type="match status" value="1"/>
</dbReference>
<name>A0A6H0V6N9_9BACT</name>
<evidence type="ECO:0000256" key="9">
    <source>
        <dbReference type="ARBA" id="ARBA00023136"/>
    </source>
</evidence>
<evidence type="ECO:0000256" key="8">
    <source>
        <dbReference type="ARBA" id="ARBA00023065"/>
    </source>
</evidence>
<dbReference type="Gene3D" id="1.10.287.70">
    <property type="match status" value="1"/>
</dbReference>
<dbReference type="GO" id="GO:0001508">
    <property type="term" value="P:action potential"/>
    <property type="evidence" value="ECO:0007669"/>
    <property type="project" value="TreeGrafter"/>
</dbReference>
<dbReference type="Proteomes" id="UP000503310">
    <property type="component" value="Chromosome"/>
</dbReference>
<protein>
    <submittedName>
        <fullName evidence="14">Potassium channel protein</fullName>
    </submittedName>
</protein>
<dbReference type="PANTHER" id="PTHR11537:SF254">
    <property type="entry name" value="POTASSIUM VOLTAGE-GATED CHANNEL PROTEIN SHAB"/>
    <property type="match status" value="1"/>
</dbReference>
<evidence type="ECO:0000256" key="1">
    <source>
        <dbReference type="ARBA" id="ARBA00004141"/>
    </source>
</evidence>
<keyword evidence="8" id="KW-0406">Ion transport</keyword>
<evidence type="ECO:0000313" key="14">
    <source>
        <dbReference type="EMBL" id="QIW62165.1"/>
    </source>
</evidence>
<feature type="transmembrane region" description="Helical" evidence="12">
    <location>
        <begin position="291"/>
        <end position="317"/>
    </location>
</feature>
<evidence type="ECO:0000256" key="2">
    <source>
        <dbReference type="ARBA" id="ARBA00022448"/>
    </source>
</evidence>
<comment type="subcellular location">
    <subcellularLocation>
        <location evidence="1">Membrane</location>
        <topology evidence="1">Multi-pass membrane protein</topology>
    </subcellularLocation>
</comment>
<evidence type="ECO:0000256" key="10">
    <source>
        <dbReference type="ARBA" id="ARBA00023303"/>
    </source>
</evidence>
<evidence type="ECO:0000256" key="6">
    <source>
        <dbReference type="ARBA" id="ARBA00022958"/>
    </source>
</evidence>
<proteinExistence type="predicted"/>
<evidence type="ECO:0000256" key="12">
    <source>
        <dbReference type="SAM" id="Phobius"/>
    </source>
</evidence>
<dbReference type="EMBL" id="CP047225">
    <property type="protein sequence ID" value="QIW62165.1"/>
    <property type="molecule type" value="Genomic_DNA"/>
</dbReference>
<feature type="transmembrane region" description="Helical" evidence="12">
    <location>
        <begin position="72"/>
        <end position="95"/>
    </location>
</feature>
<dbReference type="SUPFAM" id="SSF81324">
    <property type="entry name" value="Voltage-gated potassium channels"/>
    <property type="match status" value="1"/>
</dbReference>
<sequence length="358" mass="40754">MKLTKFLKKYFNLEILSDIVWSNPEINEKYDKIKNEVRFAKLSYACLIVFVCSISFASLFNLNSLGSFGKSLVFIGQILSFFVFSFDYFAHLITYRFKVTSPLKIKYSLLFFPISFIGILLLLCVFSSVHALSLIGVNMDGKGFFGVLKGLNILKIFRIFLVFKLIAPFRIIINVFEKQRKLLTYIFLFIIILIILFGLIIWNNELEYVNQLRENFLDDNVKSQNNTIFIFANKEFANKEAAIEAAKNSADYQAIGSGYIDNFIDAIYFSTITLTTIGYGDFSPHAPISKALVSVMALLGVAIIAIPSGIIAGSFLTDIQSHLQNKKPSKLFGRKSKEEPKEENKETKIKEKEEQKND</sequence>
<feature type="domain" description="Ion transport" evidence="13">
    <location>
        <begin position="44"/>
        <end position="315"/>
    </location>
</feature>
<organism evidence="14 15">
    <name type="scientific">Mycoplasmopsis gallinacea</name>
    <dbReference type="NCBI Taxonomy" id="29556"/>
    <lineage>
        <taxon>Bacteria</taxon>
        <taxon>Bacillati</taxon>
        <taxon>Mycoplasmatota</taxon>
        <taxon>Mycoplasmoidales</taxon>
        <taxon>Metamycoplasmataceae</taxon>
        <taxon>Mycoplasmopsis</taxon>
    </lineage>
</organism>
<keyword evidence="9 12" id="KW-0472">Membrane</keyword>
<feature type="region of interest" description="Disordered" evidence="11">
    <location>
        <begin position="327"/>
        <end position="358"/>
    </location>
</feature>
<accession>A0A6H0V6N9</accession>
<keyword evidence="5" id="KW-0631">Potassium channel</keyword>
<evidence type="ECO:0000313" key="15">
    <source>
        <dbReference type="Proteomes" id="UP000503310"/>
    </source>
</evidence>
<dbReference type="AlphaFoldDB" id="A0A6H0V6N9"/>
<evidence type="ECO:0000256" key="4">
    <source>
        <dbReference type="ARBA" id="ARBA00022692"/>
    </source>
</evidence>
<dbReference type="Pfam" id="PF00520">
    <property type="entry name" value="Ion_trans"/>
    <property type="match status" value="1"/>
</dbReference>
<feature type="transmembrane region" description="Helical" evidence="12">
    <location>
        <begin position="107"/>
        <end position="136"/>
    </location>
</feature>
<keyword evidence="6" id="KW-0630">Potassium</keyword>
<keyword evidence="4 12" id="KW-0812">Transmembrane</keyword>
<dbReference type="RefSeq" id="WP_167845158.1">
    <property type="nucleotide sequence ID" value="NZ_CP047225.1"/>
</dbReference>
<dbReference type="GO" id="GO:0005249">
    <property type="term" value="F:voltage-gated potassium channel activity"/>
    <property type="evidence" value="ECO:0007669"/>
    <property type="project" value="InterPro"/>
</dbReference>
<keyword evidence="2" id="KW-0813">Transport</keyword>
<gene>
    <name evidence="14" type="ORF">GOQ20_01770</name>
</gene>
<evidence type="ECO:0000256" key="3">
    <source>
        <dbReference type="ARBA" id="ARBA00022538"/>
    </source>
</evidence>
<dbReference type="GO" id="GO:0008076">
    <property type="term" value="C:voltage-gated potassium channel complex"/>
    <property type="evidence" value="ECO:0007669"/>
    <property type="project" value="InterPro"/>
</dbReference>
<evidence type="ECO:0000256" key="11">
    <source>
        <dbReference type="SAM" id="MobiDB-lite"/>
    </source>
</evidence>
<feature type="transmembrane region" description="Helical" evidence="12">
    <location>
        <begin position="183"/>
        <end position="202"/>
    </location>
</feature>
<keyword evidence="3" id="KW-0633">Potassium transport</keyword>
<keyword evidence="10 14" id="KW-0407">Ion channel</keyword>